<protein>
    <submittedName>
        <fullName evidence="2">Uncharacterized protein</fullName>
    </submittedName>
</protein>
<evidence type="ECO:0000313" key="3">
    <source>
        <dbReference type="Proteomes" id="UP000313359"/>
    </source>
</evidence>
<dbReference type="Proteomes" id="UP000313359">
    <property type="component" value="Unassembled WGS sequence"/>
</dbReference>
<organism evidence="2 3">
    <name type="scientific">Lentinus tigrinus ALCF2SS1-6</name>
    <dbReference type="NCBI Taxonomy" id="1328759"/>
    <lineage>
        <taxon>Eukaryota</taxon>
        <taxon>Fungi</taxon>
        <taxon>Dikarya</taxon>
        <taxon>Basidiomycota</taxon>
        <taxon>Agaricomycotina</taxon>
        <taxon>Agaricomycetes</taxon>
        <taxon>Polyporales</taxon>
        <taxon>Polyporaceae</taxon>
        <taxon>Lentinus</taxon>
    </lineage>
</organism>
<gene>
    <name evidence="2" type="ORF">L227DRAFT_566812</name>
</gene>
<dbReference type="AlphaFoldDB" id="A0A5C2RV38"/>
<reference evidence="2" key="1">
    <citation type="journal article" date="2018" name="Genome Biol. Evol.">
        <title>Genomics and development of Lentinus tigrinus, a white-rot wood-decaying mushroom with dimorphic fruiting bodies.</title>
        <authorList>
            <person name="Wu B."/>
            <person name="Xu Z."/>
            <person name="Knudson A."/>
            <person name="Carlson A."/>
            <person name="Chen N."/>
            <person name="Kovaka S."/>
            <person name="LaButti K."/>
            <person name="Lipzen A."/>
            <person name="Pennachio C."/>
            <person name="Riley R."/>
            <person name="Schakwitz W."/>
            <person name="Umezawa K."/>
            <person name="Ohm R.A."/>
            <person name="Grigoriev I.V."/>
            <person name="Nagy L.G."/>
            <person name="Gibbons J."/>
            <person name="Hibbett D."/>
        </authorList>
    </citation>
    <scope>NUCLEOTIDE SEQUENCE [LARGE SCALE GENOMIC DNA]</scope>
    <source>
        <strain evidence="2">ALCF2SS1-6</strain>
    </source>
</reference>
<keyword evidence="3" id="KW-1185">Reference proteome</keyword>
<proteinExistence type="predicted"/>
<sequence>MDSVNPYLSESESAFAYIQPPLTARYPLTCLLCSAGLSEQLQAWLDAEQLSIWHHGEVREYLPEGECEGRRVNWYDPSPAHTPASARQSSPSPSTTSVASSVETPPTTDTLHTADAPHIADSLAAASDDGSSRESSPSPSPSTTTPPLDADTPPADSDSASNSDDDGSTSQASTPASEGEEPHWEPVSTVKQYIWQGQILPPMTADDLWYYLKDEQGVLKHFRADRKVKCHWPDCGEWVDRGCLRRHVRYTHQGIKKCCTNAGCSYVDREDNFANRHKCRHGASGCRRPPRAATAINLSH</sequence>
<dbReference type="EMBL" id="ML122298">
    <property type="protein sequence ID" value="RPD55081.1"/>
    <property type="molecule type" value="Genomic_DNA"/>
</dbReference>
<accession>A0A5C2RV38</accession>
<name>A0A5C2RV38_9APHY</name>
<feature type="compositionally biased region" description="Low complexity" evidence="1">
    <location>
        <begin position="120"/>
        <end position="162"/>
    </location>
</feature>
<feature type="region of interest" description="Disordered" evidence="1">
    <location>
        <begin position="73"/>
        <end position="185"/>
    </location>
</feature>
<evidence type="ECO:0000313" key="2">
    <source>
        <dbReference type="EMBL" id="RPD55081.1"/>
    </source>
</evidence>
<feature type="compositionally biased region" description="Low complexity" evidence="1">
    <location>
        <begin position="82"/>
        <end position="108"/>
    </location>
</feature>
<dbReference type="OrthoDB" id="2753550at2759"/>
<evidence type="ECO:0000256" key="1">
    <source>
        <dbReference type="SAM" id="MobiDB-lite"/>
    </source>
</evidence>